<gene>
    <name evidence="4" type="ORF">SAMN05661099_2492</name>
</gene>
<dbReference type="GO" id="GO:0046872">
    <property type="term" value="F:metal ion binding"/>
    <property type="evidence" value="ECO:0007669"/>
    <property type="project" value="InterPro"/>
</dbReference>
<dbReference type="Proteomes" id="UP000189981">
    <property type="component" value="Unassembled WGS sequence"/>
</dbReference>
<sequence>MMDYQVHALQNGIRILHKPTASNISHACIIVNAGSRDEANSKDGLAHFIEHLLFKKTERRNTNQILNRLELVGADLNAYTTKEYTCIHASFLKPHLERSLDLFEDIVFHSVFPEDEMVKEKDVILDEISSYHDQPDEAINDDFEDLLFDGHPLGRNILGTAQSVRSFSQKDIFDFIGENYSTDEIIIGICGDYDFKTLIRVSEKIFSKIPGNKTQRERIKVNSYKAKEFRFKKPINQSHCVIGNRSFAMHHEYKTGFLLLNNLLGGTGMSSRLNLEIREKHGIAYTIESNYSPMSDTGIFSIYFGTDPDKLPKALQLVERELKKLRDNKIGPLQLRQAKQKFIGQIALGEENRMGLLISMTKSLLDYGRVDSLEEVFNKINAVTAHQLQEIANQMFEPTLLSRLIFEPQEDS</sequence>
<dbReference type="InterPro" id="IPR011249">
    <property type="entry name" value="Metalloenz_LuxS/M16"/>
</dbReference>
<dbReference type="InterPro" id="IPR011765">
    <property type="entry name" value="Pept_M16_N"/>
</dbReference>
<dbReference type="STRING" id="572036.SAMN05661099_2492"/>
<dbReference type="Pfam" id="PF00675">
    <property type="entry name" value="Peptidase_M16"/>
    <property type="match status" value="1"/>
</dbReference>
<dbReference type="PANTHER" id="PTHR11851:SF49">
    <property type="entry name" value="MITOCHONDRIAL-PROCESSING PEPTIDASE SUBUNIT ALPHA"/>
    <property type="match status" value="1"/>
</dbReference>
<dbReference type="AlphaFoldDB" id="A0A1T5DPF7"/>
<evidence type="ECO:0000313" key="4">
    <source>
        <dbReference type="EMBL" id="SKB73501.1"/>
    </source>
</evidence>
<accession>A0A1T5DPF7</accession>
<dbReference type="Gene3D" id="3.30.830.10">
    <property type="entry name" value="Metalloenzyme, LuxS/M16 peptidase-like"/>
    <property type="match status" value="2"/>
</dbReference>
<keyword evidence="5" id="KW-1185">Reference proteome</keyword>
<dbReference type="EMBL" id="FUYR01000002">
    <property type="protein sequence ID" value="SKB73501.1"/>
    <property type="molecule type" value="Genomic_DNA"/>
</dbReference>
<dbReference type="Pfam" id="PF05193">
    <property type="entry name" value="Peptidase_M16_C"/>
    <property type="match status" value="1"/>
</dbReference>
<reference evidence="5" key="1">
    <citation type="submission" date="2017-02" db="EMBL/GenBank/DDBJ databases">
        <authorList>
            <person name="Varghese N."/>
            <person name="Submissions S."/>
        </authorList>
    </citation>
    <scope>NUCLEOTIDE SEQUENCE [LARGE SCALE GENOMIC DNA]</scope>
    <source>
        <strain evidence="5">DSM 22385</strain>
    </source>
</reference>
<protein>
    <submittedName>
        <fullName evidence="4">Predicted Zn-dependent peptidase</fullName>
    </submittedName>
</protein>
<evidence type="ECO:0000259" key="3">
    <source>
        <dbReference type="Pfam" id="PF05193"/>
    </source>
</evidence>
<feature type="domain" description="Peptidase M16 C-terminal" evidence="3">
    <location>
        <begin position="167"/>
        <end position="341"/>
    </location>
</feature>
<comment type="similarity">
    <text evidence="1">Belongs to the peptidase M16 family.</text>
</comment>
<dbReference type="InterPro" id="IPR050361">
    <property type="entry name" value="MPP/UQCRC_Complex"/>
</dbReference>
<organism evidence="4 5">
    <name type="scientific">Daejeonella lutea</name>
    <dbReference type="NCBI Taxonomy" id="572036"/>
    <lineage>
        <taxon>Bacteria</taxon>
        <taxon>Pseudomonadati</taxon>
        <taxon>Bacteroidota</taxon>
        <taxon>Sphingobacteriia</taxon>
        <taxon>Sphingobacteriales</taxon>
        <taxon>Sphingobacteriaceae</taxon>
        <taxon>Daejeonella</taxon>
    </lineage>
</organism>
<evidence type="ECO:0000256" key="1">
    <source>
        <dbReference type="ARBA" id="ARBA00007261"/>
    </source>
</evidence>
<evidence type="ECO:0000259" key="2">
    <source>
        <dbReference type="Pfam" id="PF00675"/>
    </source>
</evidence>
<dbReference type="InterPro" id="IPR007863">
    <property type="entry name" value="Peptidase_M16_C"/>
</dbReference>
<proteinExistence type="inferred from homology"/>
<dbReference type="SUPFAM" id="SSF63411">
    <property type="entry name" value="LuxS/MPP-like metallohydrolase"/>
    <property type="match status" value="2"/>
</dbReference>
<name>A0A1T5DPF7_9SPHI</name>
<feature type="domain" description="Peptidase M16 N-terminal" evidence="2">
    <location>
        <begin position="21"/>
        <end position="160"/>
    </location>
</feature>
<dbReference type="PANTHER" id="PTHR11851">
    <property type="entry name" value="METALLOPROTEASE"/>
    <property type="match status" value="1"/>
</dbReference>
<evidence type="ECO:0000313" key="5">
    <source>
        <dbReference type="Proteomes" id="UP000189981"/>
    </source>
</evidence>